<keyword evidence="3" id="KW-1185">Reference proteome</keyword>
<proteinExistence type="predicted"/>
<protein>
    <submittedName>
        <fullName evidence="2">Uncharacterized protein</fullName>
    </submittedName>
</protein>
<accession>A0AAD9H4B9</accession>
<organism evidence="2 3">
    <name type="scientific">Colletotrichum zoysiae</name>
    <dbReference type="NCBI Taxonomy" id="1216348"/>
    <lineage>
        <taxon>Eukaryota</taxon>
        <taxon>Fungi</taxon>
        <taxon>Dikarya</taxon>
        <taxon>Ascomycota</taxon>
        <taxon>Pezizomycotina</taxon>
        <taxon>Sordariomycetes</taxon>
        <taxon>Hypocreomycetidae</taxon>
        <taxon>Glomerellales</taxon>
        <taxon>Glomerellaceae</taxon>
        <taxon>Colletotrichum</taxon>
        <taxon>Colletotrichum graminicola species complex</taxon>
    </lineage>
</organism>
<feature type="region of interest" description="Disordered" evidence="1">
    <location>
        <begin position="25"/>
        <end position="46"/>
    </location>
</feature>
<dbReference type="AlphaFoldDB" id="A0AAD9H4B9"/>
<name>A0AAD9H4B9_9PEZI</name>
<reference evidence="2" key="1">
    <citation type="submission" date="2021-06" db="EMBL/GenBank/DDBJ databases">
        <title>Comparative genomics, transcriptomics and evolutionary studies reveal genomic signatures of adaptation to plant cell wall in hemibiotrophic fungi.</title>
        <authorList>
            <consortium name="DOE Joint Genome Institute"/>
            <person name="Baroncelli R."/>
            <person name="Diaz J.F."/>
            <person name="Benocci T."/>
            <person name="Peng M."/>
            <person name="Battaglia E."/>
            <person name="Haridas S."/>
            <person name="Andreopoulos W."/>
            <person name="Labutti K."/>
            <person name="Pangilinan J."/>
            <person name="Floch G.L."/>
            <person name="Makela M.R."/>
            <person name="Henrissat B."/>
            <person name="Grigoriev I.V."/>
            <person name="Crouch J.A."/>
            <person name="De Vries R.P."/>
            <person name="Sukno S.A."/>
            <person name="Thon M.R."/>
        </authorList>
    </citation>
    <scope>NUCLEOTIDE SEQUENCE</scope>
    <source>
        <strain evidence="2">MAFF235873</strain>
    </source>
</reference>
<dbReference type="EMBL" id="MU843060">
    <property type="protein sequence ID" value="KAK2022113.1"/>
    <property type="molecule type" value="Genomic_DNA"/>
</dbReference>
<dbReference type="Proteomes" id="UP001232148">
    <property type="component" value="Unassembled WGS sequence"/>
</dbReference>
<gene>
    <name evidence="2" type="ORF">LX32DRAFT_213822</name>
</gene>
<comment type="caution">
    <text evidence="2">The sequence shown here is derived from an EMBL/GenBank/DDBJ whole genome shotgun (WGS) entry which is preliminary data.</text>
</comment>
<evidence type="ECO:0000313" key="2">
    <source>
        <dbReference type="EMBL" id="KAK2022113.1"/>
    </source>
</evidence>
<evidence type="ECO:0000256" key="1">
    <source>
        <dbReference type="SAM" id="MobiDB-lite"/>
    </source>
</evidence>
<sequence>MRNGRSGQAAEKKIVMRILAGASCRVSRSNTERPKRKAREQQASEAEGSLCLGMGGSVSHGITGVFLENRAGALSSLSIQCDGISSGLPPVDLRESRAPEKRAAGRGVCRPLSRDDRMGVRRQGETARLRRAQRSVGNMAILSVQCLATAARVDKILAGEGCTSLNAGAGGTSEQSLGTGGSDEVDWMARLCAKVAHW</sequence>
<evidence type="ECO:0000313" key="3">
    <source>
        <dbReference type="Proteomes" id="UP001232148"/>
    </source>
</evidence>